<dbReference type="EMBL" id="CM042883">
    <property type="protein sequence ID" value="KAI4373181.1"/>
    <property type="molecule type" value="Genomic_DNA"/>
</dbReference>
<evidence type="ECO:0000313" key="2">
    <source>
        <dbReference type="Proteomes" id="UP001057402"/>
    </source>
</evidence>
<accession>A0ACB9R4H2</accession>
<protein>
    <submittedName>
        <fullName evidence="1">Uncharacterized protein</fullName>
    </submittedName>
</protein>
<comment type="caution">
    <text evidence="1">The sequence shown here is derived from an EMBL/GenBank/DDBJ whole genome shotgun (WGS) entry which is preliminary data.</text>
</comment>
<name>A0ACB9R4H2_9MYRT</name>
<dbReference type="Proteomes" id="UP001057402">
    <property type="component" value="Chromosome 4"/>
</dbReference>
<proteinExistence type="predicted"/>
<gene>
    <name evidence="1" type="ORF">MLD38_011338</name>
</gene>
<sequence>MGEQPGVGMQGTGVDRPSQREDSRPGVPEVGDGARSEHDHEELQHGQDSGEHGGLELEVEGRGLDQDQRNPPVPRMCGTEYVSEMGPYKTLEEFWDE</sequence>
<evidence type="ECO:0000313" key="1">
    <source>
        <dbReference type="EMBL" id="KAI4373181.1"/>
    </source>
</evidence>
<organism evidence="1 2">
    <name type="scientific">Melastoma candidum</name>
    <dbReference type="NCBI Taxonomy" id="119954"/>
    <lineage>
        <taxon>Eukaryota</taxon>
        <taxon>Viridiplantae</taxon>
        <taxon>Streptophyta</taxon>
        <taxon>Embryophyta</taxon>
        <taxon>Tracheophyta</taxon>
        <taxon>Spermatophyta</taxon>
        <taxon>Magnoliopsida</taxon>
        <taxon>eudicotyledons</taxon>
        <taxon>Gunneridae</taxon>
        <taxon>Pentapetalae</taxon>
        <taxon>rosids</taxon>
        <taxon>malvids</taxon>
        <taxon>Myrtales</taxon>
        <taxon>Melastomataceae</taxon>
        <taxon>Melastomatoideae</taxon>
        <taxon>Melastomateae</taxon>
        <taxon>Melastoma</taxon>
    </lineage>
</organism>
<keyword evidence="2" id="KW-1185">Reference proteome</keyword>
<reference evidence="2" key="1">
    <citation type="journal article" date="2023" name="Front. Plant Sci.">
        <title>Chromosomal-level genome assembly of Melastoma candidum provides insights into trichome evolution.</title>
        <authorList>
            <person name="Zhong Y."/>
            <person name="Wu W."/>
            <person name="Sun C."/>
            <person name="Zou P."/>
            <person name="Liu Y."/>
            <person name="Dai S."/>
            <person name="Zhou R."/>
        </authorList>
    </citation>
    <scope>NUCLEOTIDE SEQUENCE [LARGE SCALE GENOMIC DNA]</scope>
</reference>